<comment type="caution">
    <text evidence="1">The sequence shown here is derived from an EMBL/GenBank/DDBJ whole genome shotgun (WGS) entry which is preliminary data.</text>
</comment>
<evidence type="ECO:0000313" key="2">
    <source>
        <dbReference type="Proteomes" id="UP000554482"/>
    </source>
</evidence>
<accession>A0A7J6WBY5</accession>
<reference evidence="1 2" key="1">
    <citation type="submission" date="2020-06" db="EMBL/GenBank/DDBJ databases">
        <title>Transcriptomic and genomic resources for Thalictrum thalictroides and T. hernandezii: Facilitating candidate gene discovery in an emerging model plant lineage.</title>
        <authorList>
            <person name="Arias T."/>
            <person name="Riano-Pachon D.M."/>
            <person name="Di Stilio V.S."/>
        </authorList>
    </citation>
    <scope>NUCLEOTIDE SEQUENCE [LARGE SCALE GENOMIC DNA]</scope>
    <source>
        <strain evidence="2">cv. WT478/WT964</strain>
        <tissue evidence="1">Leaves</tissue>
    </source>
</reference>
<dbReference type="AlphaFoldDB" id="A0A7J6WBY5"/>
<sequence length="110" mass="12836">MQFKFWNNKLMPRIKHIENRLTSHFRNNEGSRSLFTSGYVINRCEIRDATGYVIVSDKSSSLKILDLLMFLVLVPALSTILERESLSENIHINRLTVMKDSNYLSCVWIN</sequence>
<keyword evidence="2" id="KW-1185">Reference proteome</keyword>
<name>A0A7J6WBY5_THATH</name>
<organism evidence="1 2">
    <name type="scientific">Thalictrum thalictroides</name>
    <name type="common">Rue-anemone</name>
    <name type="synonym">Anemone thalictroides</name>
    <dbReference type="NCBI Taxonomy" id="46969"/>
    <lineage>
        <taxon>Eukaryota</taxon>
        <taxon>Viridiplantae</taxon>
        <taxon>Streptophyta</taxon>
        <taxon>Embryophyta</taxon>
        <taxon>Tracheophyta</taxon>
        <taxon>Spermatophyta</taxon>
        <taxon>Magnoliopsida</taxon>
        <taxon>Ranunculales</taxon>
        <taxon>Ranunculaceae</taxon>
        <taxon>Thalictroideae</taxon>
        <taxon>Thalictrum</taxon>
    </lineage>
</organism>
<evidence type="ECO:0000313" key="1">
    <source>
        <dbReference type="EMBL" id="KAF5194110.1"/>
    </source>
</evidence>
<protein>
    <submittedName>
        <fullName evidence="1">Uncharacterized protein</fullName>
    </submittedName>
</protein>
<dbReference type="EMBL" id="JABWDY010019152">
    <property type="protein sequence ID" value="KAF5194110.1"/>
    <property type="molecule type" value="Genomic_DNA"/>
</dbReference>
<proteinExistence type="predicted"/>
<gene>
    <name evidence="1" type="ORF">FRX31_016302</name>
</gene>
<dbReference type="Proteomes" id="UP000554482">
    <property type="component" value="Unassembled WGS sequence"/>
</dbReference>